<sequence length="129" mass="14464">MNEQLLAKRLSQISLWGKFAGIVSFILGGLAAVFGFFFFIVGAIPGILLIVIGYFQLKTGQNAGKLKENPDESVQLALFDHLGKQYIIQTIAQIIVVIFIIIFLIFVFASIIMFPDIINDYYNEIDPNF</sequence>
<accession>A0A9E8LZ43</accession>
<evidence type="ECO:0000313" key="2">
    <source>
        <dbReference type="EMBL" id="WAA12478.1"/>
    </source>
</evidence>
<name>A0A9E8LZ43_9BACI</name>
<reference evidence="2" key="1">
    <citation type="submission" date="2022-09" db="EMBL/GenBank/DDBJ databases">
        <title>Complete Genomes of Fervidibacillus albus and Fervidibacillus halotolerans isolated from tidal flat sediments.</title>
        <authorList>
            <person name="Kwon K.K."/>
            <person name="Yang S.-H."/>
            <person name="Park M.J."/>
            <person name="Oh H.-M."/>
        </authorList>
    </citation>
    <scope>NUCLEOTIDE SEQUENCE</scope>
    <source>
        <strain evidence="2">MEBiC13594</strain>
    </source>
</reference>
<dbReference type="KEGG" id="fhl:OE105_13280"/>
<proteinExistence type="predicted"/>
<keyword evidence="3" id="KW-1185">Reference proteome</keyword>
<feature type="transmembrane region" description="Helical" evidence="1">
    <location>
        <begin position="91"/>
        <end position="114"/>
    </location>
</feature>
<feature type="transmembrane region" description="Helical" evidence="1">
    <location>
        <begin position="12"/>
        <end position="30"/>
    </location>
</feature>
<dbReference type="Pfam" id="PF17319">
    <property type="entry name" value="DUF5362"/>
    <property type="match status" value="1"/>
</dbReference>
<keyword evidence="1" id="KW-0812">Transmembrane</keyword>
<dbReference type="AlphaFoldDB" id="A0A9E8LZ43"/>
<evidence type="ECO:0000313" key="3">
    <source>
        <dbReference type="Proteomes" id="UP001164726"/>
    </source>
</evidence>
<organism evidence="2 3">
    <name type="scientific">Fervidibacillus halotolerans</name>
    <dbReference type="NCBI Taxonomy" id="2980027"/>
    <lineage>
        <taxon>Bacteria</taxon>
        <taxon>Bacillati</taxon>
        <taxon>Bacillota</taxon>
        <taxon>Bacilli</taxon>
        <taxon>Bacillales</taxon>
        <taxon>Bacillaceae</taxon>
        <taxon>Fervidibacillus</taxon>
    </lineage>
</organism>
<keyword evidence="1" id="KW-1133">Transmembrane helix</keyword>
<protein>
    <submittedName>
        <fullName evidence="2">DUF5362 family protein</fullName>
    </submittedName>
</protein>
<dbReference type="Proteomes" id="UP001164726">
    <property type="component" value="Chromosome"/>
</dbReference>
<feature type="transmembrane region" description="Helical" evidence="1">
    <location>
        <begin position="36"/>
        <end position="57"/>
    </location>
</feature>
<dbReference type="RefSeq" id="WP_275420614.1">
    <property type="nucleotide sequence ID" value="NZ_CP106877.1"/>
</dbReference>
<dbReference type="InterPro" id="IPR035287">
    <property type="entry name" value="DUF5362"/>
</dbReference>
<dbReference type="EMBL" id="CP106877">
    <property type="protein sequence ID" value="WAA12478.1"/>
    <property type="molecule type" value="Genomic_DNA"/>
</dbReference>
<keyword evidence="1" id="KW-0472">Membrane</keyword>
<gene>
    <name evidence="2" type="ORF">OE105_13280</name>
</gene>
<evidence type="ECO:0000256" key="1">
    <source>
        <dbReference type="SAM" id="Phobius"/>
    </source>
</evidence>